<keyword evidence="3" id="KW-1185">Reference proteome</keyword>
<evidence type="ECO:0008006" key="4">
    <source>
        <dbReference type="Google" id="ProtNLM"/>
    </source>
</evidence>
<dbReference type="EMBL" id="JBHLZY010000005">
    <property type="protein sequence ID" value="MFB9768783.1"/>
    <property type="molecule type" value="Genomic_DNA"/>
</dbReference>
<accession>A0ABV5WS41</accession>
<feature type="transmembrane region" description="Helical" evidence="1">
    <location>
        <begin position="275"/>
        <end position="293"/>
    </location>
</feature>
<comment type="caution">
    <text evidence="2">The sequence shown here is derived from an EMBL/GenBank/DDBJ whole genome shotgun (WGS) entry which is preliminary data.</text>
</comment>
<evidence type="ECO:0000313" key="2">
    <source>
        <dbReference type="EMBL" id="MFB9768783.1"/>
    </source>
</evidence>
<keyword evidence="1" id="KW-0812">Transmembrane</keyword>
<gene>
    <name evidence="2" type="ORF">ACFFLI_02715</name>
</gene>
<keyword evidence="1" id="KW-0472">Membrane</keyword>
<feature type="transmembrane region" description="Helical" evidence="1">
    <location>
        <begin position="12"/>
        <end position="29"/>
    </location>
</feature>
<dbReference type="Proteomes" id="UP001589691">
    <property type="component" value="Unassembled WGS sequence"/>
</dbReference>
<keyword evidence="1" id="KW-1133">Transmembrane helix</keyword>
<proteinExistence type="predicted"/>
<dbReference type="RefSeq" id="WP_137642290.1">
    <property type="nucleotide sequence ID" value="NZ_BJEA01000007.1"/>
</dbReference>
<sequence length="307" mass="33626">MQTAQPSFRRYLIGWALVLTMVASATWLGDVEVILPEIGALTAGTWVYRKADWIAQPAKLFWAPSGTAVIGFLINRLPINYPLKVILGLLLMLVLLKQLRSNLAPSFATGLLPIIINATHWSFIIAIFFWTLTLMVGVRWQKARVTAPVQTVEPAAIHGWQMLGFTVLALGWVGAVWLAGQPQMAGIPPVIVVFFEALQNPNYNHRVAWRQWVALVGAASIGVVSYLLLGAWLPAAVVSLPLVYGLLRGLKLQLPAAFAFPLLALVLPQRMFTTLPLAAALAAGFFLGSLVLYREVLPLLYARLVSD</sequence>
<feature type="transmembrane region" description="Helical" evidence="1">
    <location>
        <begin position="158"/>
        <end position="179"/>
    </location>
</feature>
<evidence type="ECO:0000256" key="1">
    <source>
        <dbReference type="SAM" id="Phobius"/>
    </source>
</evidence>
<name>A0ABV5WS41_9LACO</name>
<feature type="transmembrane region" description="Helical" evidence="1">
    <location>
        <begin position="81"/>
        <end position="99"/>
    </location>
</feature>
<feature type="transmembrane region" description="Helical" evidence="1">
    <location>
        <begin position="111"/>
        <end position="138"/>
    </location>
</feature>
<reference evidence="2 3" key="1">
    <citation type="submission" date="2024-09" db="EMBL/GenBank/DDBJ databases">
        <authorList>
            <person name="Sun Q."/>
            <person name="Mori K."/>
        </authorList>
    </citation>
    <scope>NUCLEOTIDE SEQUENCE [LARGE SCALE GENOMIC DNA]</scope>
    <source>
        <strain evidence="2 3">TBRC 4576</strain>
    </source>
</reference>
<feature type="transmembrane region" description="Helical" evidence="1">
    <location>
        <begin position="212"/>
        <end position="232"/>
    </location>
</feature>
<organism evidence="2 3">
    <name type="scientific">Lactiplantibacillus modestisalitolerans</name>
    <dbReference type="NCBI Taxonomy" id="1457219"/>
    <lineage>
        <taxon>Bacteria</taxon>
        <taxon>Bacillati</taxon>
        <taxon>Bacillota</taxon>
        <taxon>Bacilli</taxon>
        <taxon>Lactobacillales</taxon>
        <taxon>Lactobacillaceae</taxon>
        <taxon>Lactiplantibacillus</taxon>
    </lineage>
</organism>
<evidence type="ECO:0000313" key="3">
    <source>
        <dbReference type="Proteomes" id="UP001589691"/>
    </source>
</evidence>
<protein>
    <recommendedName>
        <fullName evidence="4">Integral membrane protein</fullName>
    </recommendedName>
</protein>